<dbReference type="GO" id="GO:0000978">
    <property type="term" value="F:RNA polymerase II cis-regulatory region sequence-specific DNA binding"/>
    <property type="evidence" value="ECO:0007669"/>
    <property type="project" value="InterPro"/>
</dbReference>
<dbReference type="PANTHER" id="PTHR40626:SF18">
    <property type="entry name" value="NICOTINATE CATABOLISM CLUSTER-SPECIFIC TRANSCRIPTION FACTOR"/>
    <property type="match status" value="1"/>
</dbReference>
<name>A0AAN9U714_9PEZI</name>
<evidence type="ECO:0000256" key="6">
    <source>
        <dbReference type="ARBA" id="ARBA00023242"/>
    </source>
</evidence>
<dbReference type="GO" id="GO:0000785">
    <property type="term" value="C:chromatin"/>
    <property type="evidence" value="ECO:0007669"/>
    <property type="project" value="TreeGrafter"/>
</dbReference>
<evidence type="ECO:0000313" key="8">
    <source>
        <dbReference type="EMBL" id="KAK7739734.1"/>
    </source>
</evidence>
<gene>
    <name evidence="8" type="ORF">SLS53_005704</name>
</gene>
<comment type="caution">
    <text evidence="8">The sequence shown here is derived from an EMBL/GenBank/DDBJ whole genome shotgun (WGS) entry which is preliminary data.</text>
</comment>
<proteinExistence type="predicted"/>
<dbReference type="Pfam" id="PF04082">
    <property type="entry name" value="Fungal_trans"/>
    <property type="match status" value="1"/>
</dbReference>
<organism evidence="8 9">
    <name type="scientific">Cytospora paraplurivora</name>
    <dbReference type="NCBI Taxonomy" id="2898453"/>
    <lineage>
        <taxon>Eukaryota</taxon>
        <taxon>Fungi</taxon>
        <taxon>Dikarya</taxon>
        <taxon>Ascomycota</taxon>
        <taxon>Pezizomycotina</taxon>
        <taxon>Sordariomycetes</taxon>
        <taxon>Sordariomycetidae</taxon>
        <taxon>Diaporthales</taxon>
        <taxon>Cytosporaceae</taxon>
        <taxon>Cytospora</taxon>
    </lineage>
</organism>
<keyword evidence="4" id="KW-0863">Zinc-finger</keyword>
<evidence type="ECO:0000259" key="7">
    <source>
        <dbReference type="Pfam" id="PF04082"/>
    </source>
</evidence>
<sequence>MRVPDQAVEAPIRDHPLLSLNSLQSWLDLYFTHFNTAYPLIHLPTFDPGQVESLLLLSILLLGATYSEKSAHQLAVCIHDVIRPSIFAHAGFSPRPELWTLQTILLVECFGKSRAGQKQHDMSHLFHGLLINLIRRSDCQSIVNIPGPAARDPSSQERTWRQWAEAEQKKRLALLCFMWDTQHAVLFCQSLCMSAFELRCSMPCPQSLWEAPNAGAWASVWQQSPSLLAASRQATPMFLPMLKSYLTPVPGGSTSHGEGLDALGLVLVLHGLMSLAWDMQRRDQTSLGVNQIIGTSSWKDLMTKAYDRWKADFDMYCQDAAAASAESGDDTMAAEWADFATAYGTIYHSAQALLYMDFLDIQIYAGARHILGRPVQQQDYVRSSRVVKRWATNTRERAATAAWHSARMLRDLMAPHNTSQAASTGSRLTDAMHSSLFHVPWCLYLATLVCWAFHHAKQGRKHLDEEDNAVDEDNDESEDEIVWDSQRDTESLIAGMAGSGRSGISMRDMLACQGRRSSNGLVWVIADVLSKVRWGIVHAGVVVLRGLVPMRLINQYETI</sequence>
<dbReference type="PANTHER" id="PTHR40626">
    <property type="entry name" value="MIP31509P"/>
    <property type="match status" value="1"/>
</dbReference>
<dbReference type="GO" id="GO:0006351">
    <property type="term" value="P:DNA-templated transcription"/>
    <property type="evidence" value="ECO:0007669"/>
    <property type="project" value="InterPro"/>
</dbReference>
<evidence type="ECO:0000256" key="4">
    <source>
        <dbReference type="ARBA" id="ARBA00022771"/>
    </source>
</evidence>
<accession>A0AAN9U714</accession>
<keyword evidence="3" id="KW-0677">Repeat</keyword>
<keyword evidence="6" id="KW-0539">Nucleus</keyword>
<evidence type="ECO:0000256" key="5">
    <source>
        <dbReference type="ARBA" id="ARBA00022833"/>
    </source>
</evidence>
<dbReference type="InterPro" id="IPR007219">
    <property type="entry name" value="XnlR_reg_dom"/>
</dbReference>
<dbReference type="Proteomes" id="UP001320245">
    <property type="component" value="Unassembled WGS sequence"/>
</dbReference>
<dbReference type="EMBL" id="JAJSPL020000022">
    <property type="protein sequence ID" value="KAK7739734.1"/>
    <property type="molecule type" value="Genomic_DNA"/>
</dbReference>
<keyword evidence="5" id="KW-0862">Zinc</keyword>
<keyword evidence="2" id="KW-0479">Metal-binding</keyword>
<evidence type="ECO:0000313" key="9">
    <source>
        <dbReference type="Proteomes" id="UP001320245"/>
    </source>
</evidence>
<feature type="domain" description="Xylanolytic transcriptional activator regulatory" evidence="7">
    <location>
        <begin position="27"/>
        <end position="310"/>
    </location>
</feature>
<comment type="subcellular location">
    <subcellularLocation>
        <location evidence="1">Nucleus</location>
    </subcellularLocation>
</comment>
<dbReference type="InterPro" id="IPR051059">
    <property type="entry name" value="VerF-like"/>
</dbReference>
<dbReference type="GO" id="GO:0000981">
    <property type="term" value="F:DNA-binding transcription factor activity, RNA polymerase II-specific"/>
    <property type="evidence" value="ECO:0007669"/>
    <property type="project" value="InterPro"/>
</dbReference>
<evidence type="ECO:0000256" key="2">
    <source>
        <dbReference type="ARBA" id="ARBA00022723"/>
    </source>
</evidence>
<keyword evidence="9" id="KW-1185">Reference proteome</keyword>
<evidence type="ECO:0000256" key="3">
    <source>
        <dbReference type="ARBA" id="ARBA00022737"/>
    </source>
</evidence>
<dbReference type="CDD" id="cd12148">
    <property type="entry name" value="fungal_TF_MHR"/>
    <property type="match status" value="1"/>
</dbReference>
<dbReference type="AlphaFoldDB" id="A0AAN9U714"/>
<dbReference type="GO" id="GO:0008270">
    <property type="term" value="F:zinc ion binding"/>
    <property type="evidence" value="ECO:0007669"/>
    <property type="project" value="UniProtKB-KW"/>
</dbReference>
<protein>
    <recommendedName>
        <fullName evidence="7">Xylanolytic transcriptional activator regulatory domain-containing protein</fullName>
    </recommendedName>
</protein>
<dbReference type="GO" id="GO:0005634">
    <property type="term" value="C:nucleus"/>
    <property type="evidence" value="ECO:0007669"/>
    <property type="project" value="UniProtKB-SubCell"/>
</dbReference>
<reference evidence="8 9" key="1">
    <citation type="journal article" date="2023" name="PLoS ONE">
        <title>Cytospora paraplurivora sp. nov. isolated from orchards with fruit tree decline syndrome in Ontario, Canada.</title>
        <authorList>
            <person name="Ilyukhin E."/>
            <person name="Nguyen H.D.T."/>
            <person name="Castle A.J."/>
            <person name="Ellouze W."/>
        </authorList>
    </citation>
    <scope>NUCLEOTIDE SEQUENCE [LARGE SCALE GENOMIC DNA]</scope>
    <source>
        <strain evidence="8 9">FDS-564</strain>
    </source>
</reference>
<evidence type="ECO:0000256" key="1">
    <source>
        <dbReference type="ARBA" id="ARBA00004123"/>
    </source>
</evidence>